<evidence type="ECO:0000256" key="14">
    <source>
        <dbReference type="ARBA" id="ARBA00049067"/>
    </source>
</evidence>
<evidence type="ECO:0000256" key="1">
    <source>
        <dbReference type="ARBA" id="ARBA00004964"/>
    </source>
</evidence>
<dbReference type="Pfam" id="PF18085">
    <property type="entry name" value="Mak_N_cap"/>
    <property type="match status" value="1"/>
</dbReference>
<gene>
    <name evidence="16" type="ORF">M8330_16565</name>
</gene>
<keyword evidence="10" id="KW-0067">ATP-binding</keyword>
<keyword evidence="12" id="KW-0119">Carbohydrate metabolism</keyword>
<comment type="subunit">
    <text evidence="3">Monomer.</text>
</comment>
<dbReference type="RefSeq" id="WP_250828227.1">
    <property type="nucleotide sequence ID" value="NZ_JAMOIL010000024.1"/>
</dbReference>
<keyword evidence="8" id="KW-0547">Nucleotide-binding</keyword>
<evidence type="ECO:0000256" key="12">
    <source>
        <dbReference type="ARBA" id="ARBA00023277"/>
    </source>
</evidence>
<keyword evidence="9" id="KW-0418">Kinase</keyword>
<keyword evidence="11" id="KW-0320">Glycogen biosynthesis</keyword>
<evidence type="ECO:0000313" key="17">
    <source>
        <dbReference type="Proteomes" id="UP001139485"/>
    </source>
</evidence>
<dbReference type="EMBL" id="JAMOIL010000024">
    <property type="protein sequence ID" value="MCM0621905.1"/>
    <property type="molecule type" value="Genomic_DNA"/>
</dbReference>
<dbReference type="AlphaFoldDB" id="A0A9X2DA08"/>
<evidence type="ECO:0000313" key="16">
    <source>
        <dbReference type="EMBL" id="MCM0621905.1"/>
    </source>
</evidence>
<keyword evidence="6" id="KW-0321">Glycogen metabolism</keyword>
<evidence type="ECO:0000256" key="7">
    <source>
        <dbReference type="ARBA" id="ARBA00022679"/>
    </source>
</evidence>
<evidence type="ECO:0000259" key="15">
    <source>
        <dbReference type="Pfam" id="PF18085"/>
    </source>
</evidence>
<dbReference type="InterPro" id="IPR011009">
    <property type="entry name" value="Kinase-like_dom_sf"/>
</dbReference>
<dbReference type="GO" id="GO:0005524">
    <property type="term" value="F:ATP binding"/>
    <property type="evidence" value="ECO:0007669"/>
    <property type="project" value="UniProtKB-KW"/>
</dbReference>
<comment type="catalytic activity">
    <reaction evidence="14">
        <text>D-maltose + ATP = alpha-maltose 1-phosphate + ADP + H(+)</text>
        <dbReference type="Rhea" id="RHEA:31915"/>
        <dbReference type="ChEBI" id="CHEBI:15378"/>
        <dbReference type="ChEBI" id="CHEBI:17306"/>
        <dbReference type="ChEBI" id="CHEBI:30616"/>
        <dbReference type="ChEBI" id="CHEBI:63576"/>
        <dbReference type="ChEBI" id="CHEBI:456216"/>
        <dbReference type="EC" id="2.7.1.175"/>
    </reaction>
</comment>
<evidence type="ECO:0000256" key="4">
    <source>
        <dbReference type="ARBA" id="ARBA00011962"/>
    </source>
</evidence>
<dbReference type="Gene3D" id="3.90.1200.10">
    <property type="match status" value="1"/>
</dbReference>
<protein>
    <recommendedName>
        <fullName evidence="5">Maltokinase</fullName>
        <ecNumber evidence="4">2.7.1.175</ecNumber>
    </recommendedName>
    <alternativeName>
        <fullName evidence="13">Maltose-1-phosphate synthase</fullName>
    </alternativeName>
</protein>
<comment type="similarity">
    <text evidence="2">Belongs to the aminoglycoside phosphotransferase family.</text>
</comment>
<dbReference type="Proteomes" id="UP001139485">
    <property type="component" value="Unassembled WGS sequence"/>
</dbReference>
<keyword evidence="7" id="KW-0808">Transferase</keyword>
<evidence type="ECO:0000256" key="2">
    <source>
        <dbReference type="ARBA" id="ARBA00006219"/>
    </source>
</evidence>
<evidence type="ECO:0000256" key="6">
    <source>
        <dbReference type="ARBA" id="ARBA00022600"/>
    </source>
</evidence>
<feature type="domain" description="Maltokinase N-terminal cap" evidence="15">
    <location>
        <begin position="23"/>
        <end position="126"/>
    </location>
</feature>
<dbReference type="SUPFAM" id="SSF56112">
    <property type="entry name" value="Protein kinase-like (PK-like)"/>
    <property type="match status" value="1"/>
</dbReference>
<evidence type="ECO:0000256" key="9">
    <source>
        <dbReference type="ARBA" id="ARBA00022777"/>
    </source>
</evidence>
<organism evidence="16 17">
    <name type="scientific">Nocardioides bruguierae</name>
    <dbReference type="NCBI Taxonomy" id="2945102"/>
    <lineage>
        <taxon>Bacteria</taxon>
        <taxon>Bacillati</taxon>
        <taxon>Actinomycetota</taxon>
        <taxon>Actinomycetes</taxon>
        <taxon>Propionibacteriales</taxon>
        <taxon>Nocardioidaceae</taxon>
        <taxon>Nocardioides</taxon>
    </lineage>
</organism>
<dbReference type="GO" id="GO:0016301">
    <property type="term" value="F:kinase activity"/>
    <property type="evidence" value="ECO:0007669"/>
    <property type="project" value="UniProtKB-KW"/>
</dbReference>
<dbReference type="GO" id="GO:0005978">
    <property type="term" value="P:glycogen biosynthetic process"/>
    <property type="evidence" value="ECO:0007669"/>
    <property type="project" value="UniProtKB-KW"/>
</dbReference>
<accession>A0A9X2DA08</accession>
<name>A0A9X2DA08_9ACTN</name>
<evidence type="ECO:0000256" key="13">
    <source>
        <dbReference type="ARBA" id="ARBA00031251"/>
    </source>
</evidence>
<evidence type="ECO:0000256" key="10">
    <source>
        <dbReference type="ARBA" id="ARBA00022840"/>
    </source>
</evidence>
<reference evidence="16" key="1">
    <citation type="submission" date="2022-05" db="EMBL/GenBank/DDBJ databases">
        <authorList>
            <person name="Tuo L."/>
        </authorList>
    </citation>
    <scope>NUCLEOTIDE SEQUENCE</scope>
    <source>
        <strain evidence="16">BSK12Z-4</strain>
    </source>
</reference>
<evidence type="ECO:0000256" key="3">
    <source>
        <dbReference type="ARBA" id="ARBA00011245"/>
    </source>
</evidence>
<dbReference type="InterPro" id="IPR040999">
    <property type="entry name" value="Mak_N_cap"/>
</dbReference>
<evidence type="ECO:0000256" key="5">
    <source>
        <dbReference type="ARBA" id="ARBA00013882"/>
    </source>
</evidence>
<comment type="pathway">
    <text evidence="1">Glycan biosynthesis; glycogen biosynthesis.</text>
</comment>
<comment type="caution">
    <text evidence="16">The sequence shown here is derived from an EMBL/GenBank/DDBJ whole genome shotgun (WGS) entry which is preliminary data.</text>
</comment>
<sequence length="490" mass="53832">MSDAPAPFTGPVDHVDPAVIADYLGRTRWFGGKGRPFEVSQVYRIGHVPGTAEGGPVAVLNHLVELTYADVPAGAAEGEDGEQAVEVYQVPLAFYTDAESRLEHAFIGWWEEPGLGWVHVYDAVHDREAMAAWQRTFFDAYETGEAHDAASGLTFRRLPGYEIDPDARASLFSGEQSNSTVMFGEDAILKVFRKLTPGRNPDIEIHEVLTRAGCANVAALYGWIDWTHPRTGEIWQLSMLQQFLRTASDGWDLALNSVRTLFSDPETRASASGGDFAGEATRLGEALREVHDTLAEHFGTSEKDAGALAALMGRRLGAAAAVVPALEEHREGLLRTFGAVADQGLLTTQRVHGDLHLGQTLRTSLGWKIVDFEGEPAKTLAERVLPDSPWRDVAGMLRSFDYAPRVVERTWSEDDPEGTEARQARAAEWANRAKNHFLVAYTGGEVTEAQRTLLDAYVADKAVYETVYETRNRPTWVDIPLQAVAEIGES</sequence>
<evidence type="ECO:0000256" key="8">
    <source>
        <dbReference type="ARBA" id="ARBA00022741"/>
    </source>
</evidence>
<keyword evidence="17" id="KW-1185">Reference proteome</keyword>
<evidence type="ECO:0000256" key="11">
    <source>
        <dbReference type="ARBA" id="ARBA00023056"/>
    </source>
</evidence>
<proteinExistence type="inferred from homology"/>
<dbReference type="EC" id="2.7.1.175" evidence="4"/>